<dbReference type="GO" id="GO:0000136">
    <property type="term" value="C:mannan polymerase complex"/>
    <property type="evidence" value="ECO:0007669"/>
    <property type="project" value="TreeGrafter"/>
</dbReference>
<keyword evidence="3" id="KW-1133">Transmembrane helix</keyword>
<dbReference type="EMBL" id="KI669508">
    <property type="protein sequence ID" value="OCF32401.1"/>
    <property type="molecule type" value="Genomic_DNA"/>
</dbReference>
<dbReference type="GO" id="GO:0000009">
    <property type="term" value="F:alpha-1,6-mannosyltransferase activity"/>
    <property type="evidence" value="ECO:0007669"/>
    <property type="project" value="InterPro"/>
</dbReference>
<evidence type="ECO:0000256" key="2">
    <source>
        <dbReference type="SAM" id="MobiDB-lite"/>
    </source>
</evidence>
<dbReference type="OrthoDB" id="409543at2759"/>
<dbReference type="SUPFAM" id="SSF53448">
    <property type="entry name" value="Nucleotide-diphospho-sugar transferases"/>
    <property type="match status" value="1"/>
</dbReference>
<dbReference type="InterPro" id="IPR007577">
    <property type="entry name" value="GlycoTrfase_DXD_sugar-bd_CS"/>
</dbReference>
<protein>
    <recommendedName>
        <fullName evidence="6">Alpha 1,6-mannosyltransferase</fullName>
    </recommendedName>
</protein>
<feature type="compositionally biased region" description="Low complexity" evidence="2">
    <location>
        <begin position="31"/>
        <end position="43"/>
    </location>
</feature>
<dbReference type="GO" id="GO:0006487">
    <property type="term" value="P:protein N-linked glycosylation"/>
    <property type="evidence" value="ECO:0007669"/>
    <property type="project" value="TreeGrafter"/>
</dbReference>
<keyword evidence="5" id="KW-1185">Reference proteome</keyword>
<reference evidence="5" key="2">
    <citation type="submission" date="2013-12" db="EMBL/GenBank/DDBJ databases">
        <title>Evolution of pathogenesis and genome organization in the Tremellales.</title>
        <authorList>
            <person name="Cuomo C."/>
            <person name="Litvintseva A."/>
            <person name="Heitman J."/>
            <person name="Chen Y."/>
            <person name="Sun S."/>
            <person name="Springer D."/>
            <person name="Dromer F."/>
            <person name="Young S."/>
            <person name="Zeng Q."/>
            <person name="Chapman S."/>
            <person name="Gujja S."/>
            <person name="Saif S."/>
            <person name="Birren B."/>
        </authorList>
    </citation>
    <scope>NUCLEOTIDE SEQUENCE [LARGE SCALE GENOMIC DNA]</scope>
    <source>
        <strain evidence="5">BCC8398</strain>
    </source>
</reference>
<feature type="region of interest" description="Disordered" evidence="2">
    <location>
        <begin position="88"/>
        <end position="124"/>
    </location>
</feature>
<keyword evidence="3" id="KW-0812">Transmembrane</keyword>
<dbReference type="Gene3D" id="3.90.550.20">
    <property type="match status" value="1"/>
</dbReference>
<feature type="compositionally biased region" description="Low complexity" evidence="2">
    <location>
        <begin position="96"/>
        <end position="105"/>
    </location>
</feature>
<evidence type="ECO:0000313" key="5">
    <source>
        <dbReference type="Proteomes" id="UP000092666"/>
    </source>
</evidence>
<sequence>MVAQSQASWLSQLRTQKYSLLPSNSSPPTPDLRGSSSSSNGGGAVNVSISFRKRLFIASIFALAFIGTTGYTLRSSVSSRIVAQPYRHGLDSNPDSGWSENPSSSSEEDELTTDDDGDDNDASSAGIEEMWGLSEGEGWAPPRDSGLADLGEVAEGRYRLNTEPGEEGSRAYFARLYDFAISLPMALHVPLLTSLYTHAPPRYPSTVPSPPFMPDWKKPSPAMISYKTIHQTDKTYNPDNELTQEWKAMNEADGWELNFMDDGAAQGWLENLFGGSQVEWAWNFMHRGVLKADFLRYILPLVLGGVYSDVDTRPIRPIEQWGQTNVEYLSLASTDGLNWRSKLSTHPAVIVAIDVDVHSYPHWENSWPRPLGICQWTLSSAPSHPIFLDAVRRVVNASHVVQDWENWRTDEIQRLDGEGRSQEAKELADQHRDHAMNVMEWTGPGLFTDSVLAYILARYNVTWHRLRGLDHPLRIGDVLILPITGFSPGGQPDFKAEGPDSPQANVLHNCKFSTASLACTVRGDHFESLM</sequence>
<organism evidence="4 5">
    <name type="scientific">Kwoniella heveanensis BCC8398</name>
    <dbReference type="NCBI Taxonomy" id="1296120"/>
    <lineage>
        <taxon>Eukaryota</taxon>
        <taxon>Fungi</taxon>
        <taxon>Dikarya</taxon>
        <taxon>Basidiomycota</taxon>
        <taxon>Agaricomycotina</taxon>
        <taxon>Tremellomycetes</taxon>
        <taxon>Tremellales</taxon>
        <taxon>Cryptococcaceae</taxon>
        <taxon>Kwoniella</taxon>
    </lineage>
</organism>
<accession>A0A1B9GN29</accession>
<comment type="similarity">
    <text evidence="1">Belongs to the glycosyltransferase 32 family.</text>
</comment>
<evidence type="ECO:0008006" key="6">
    <source>
        <dbReference type="Google" id="ProtNLM"/>
    </source>
</evidence>
<name>A0A1B9GN29_9TREE</name>
<reference evidence="4 5" key="1">
    <citation type="submission" date="2013-07" db="EMBL/GenBank/DDBJ databases">
        <title>The Genome Sequence of Cryptococcus heveanensis BCC8398.</title>
        <authorList>
            <consortium name="The Broad Institute Genome Sequencing Platform"/>
            <person name="Cuomo C."/>
            <person name="Litvintseva A."/>
            <person name="Chen Y."/>
            <person name="Heitman J."/>
            <person name="Sun S."/>
            <person name="Springer D."/>
            <person name="Dromer F."/>
            <person name="Young S.K."/>
            <person name="Zeng Q."/>
            <person name="Gargeya S."/>
            <person name="Fitzgerald M."/>
            <person name="Abouelleil A."/>
            <person name="Alvarado L."/>
            <person name="Berlin A.M."/>
            <person name="Chapman S.B."/>
            <person name="Dewar J."/>
            <person name="Goldberg J."/>
            <person name="Griggs A."/>
            <person name="Gujja S."/>
            <person name="Hansen M."/>
            <person name="Howarth C."/>
            <person name="Imamovic A."/>
            <person name="Larimer J."/>
            <person name="McCowan C."/>
            <person name="Murphy C."/>
            <person name="Pearson M."/>
            <person name="Priest M."/>
            <person name="Roberts A."/>
            <person name="Saif S."/>
            <person name="Shea T."/>
            <person name="Sykes S."/>
            <person name="Wortman J."/>
            <person name="Nusbaum C."/>
            <person name="Birren B."/>
        </authorList>
    </citation>
    <scope>NUCLEOTIDE SEQUENCE [LARGE SCALE GENOMIC DNA]</scope>
    <source>
        <strain evidence="4 5">BCC8398</strain>
    </source>
</reference>
<dbReference type="Pfam" id="PF04488">
    <property type="entry name" value="Gly_transf_sug"/>
    <property type="match status" value="1"/>
</dbReference>
<dbReference type="InterPro" id="IPR039367">
    <property type="entry name" value="Och1-like"/>
</dbReference>
<proteinExistence type="inferred from homology"/>
<dbReference type="PANTHER" id="PTHR31834">
    <property type="entry name" value="INITIATION-SPECIFIC ALPHA-1,6-MANNOSYLTRANSFERASE"/>
    <property type="match status" value="1"/>
</dbReference>
<evidence type="ECO:0000256" key="3">
    <source>
        <dbReference type="SAM" id="Phobius"/>
    </source>
</evidence>
<dbReference type="PANTHER" id="PTHR31834:SF1">
    <property type="entry name" value="INITIATION-SPECIFIC ALPHA-1,6-MANNOSYLTRANSFERASE"/>
    <property type="match status" value="1"/>
</dbReference>
<evidence type="ECO:0000256" key="1">
    <source>
        <dbReference type="ARBA" id="ARBA00009003"/>
    </source>
</evidence>
<gene>
    <name evidence="4" type="ORF">I316_05826</name>
</gene>
<dbReference type="InterPro" id="IPR029044">
    <property type="entry name" value="Nucleotide-diphossugar_trans"/>
</dbReference>
<dbReference type="Proteomes" id="UP000092666">
    <property type="component" value="Unassembled WGS sequence"/>
</dbReference>
<keyword evidence="3" id="KW-0472">Membrane</keyword>
<evidence type="ECO:0000313" key="4">
    <source>
        <dbReference type="EMBL" id="OCF32401.1"/>
    </source>
</evidence>
<feature type="region of interest" description="Disordered" evidence="2">
    <location>
        <begin position="19"/>
        <end position="43"/>
    </location>
</feature>
<dbReference type="STRING" id="1296120.A0A1B9GN29"/>
<feature type="compositionally biased region" description="Acidic residues" evidence="2">
    <location>
        <begin position="106"/>
        <end position="121"/>
    </location>
</feature>
<dbReference type="AlphaFoldDB" id="A0A1B9GN29"/>
<feature type="transmembrane region" description="Helical" evidence="3">
    <location>
        <begin position="55"/>
        <end position="73"/>
    </location>
</feature>